<dbReference type="STRING" id="77097.SAMN04490369_10791"/>
<gene>
    <name evidence="2" type="ORF">SAMN04490369_10791</name>
</gene>
<reference evidence="2 3" key="1">
    <citation type="submission" date="2016-10" db="EMBL/GenBank/DDBJ databases">
        <authorList>
            <person name="de Groot N.N."/>
        </authorList>
    </citation>
    <scope>NUCLEOTIDE SEQUENCE [LARGE SCALE GENOMIC DNA]</scope>
    <source>
        <strain evidence="2 3">558</strain>
    </source>
</reference>
<dbReference type="Proteomes" id="UP000199493">
    <property type="component" value="Unassembled WGS sequence"/>
</dbReference>
<accession>A0A1H8P7J8</accession>
<keyword evidence="2" id="KW-0808">Transferase</keyword>
<evidence type="ECO:0000259" key="1">
    <source>
        <dbReference type="Pfam" id="PF04230"/>
    </source>
</evidence>
<dbReference type="AlphaFoldDB" id="A0A1H8P7J8"/>
<proteinExistence type="predicted"/>
<sequence length="190" mass="21621">MQIDNSVDLKVYGARGELTKAILNNNGYDVLGVGDLGLLARGVLGVSDEFEKVHEVSFIPHHSKFDLYNEKISEDDGFNLIDMRTYDYAYVLNEIAKSKLVISESLHGLIFADSLRVPNVWFKRKDLHVGGAFKFKDYFSTVGRSSHKNVDKLSDVARCNIFDDWYSVDQGVKDTQEWLDRFVEENGTDE</sequence>
<evidence type="ECO:0000313" key="2">
    <source>
        <dbReference type="EMBL" id="SEO37638.1"/>
    </source>
</evidence>
<dbReference type="GO" id="GO:0016740">
    <property type="term" value="F:transferase activity"/>
    <property type="evidence" value="ECO:0007669"/>
    <property type="project" value="UniProtKB-KW"/>
</dbReference>
<protein>
    <submittedName>
        <fullName evidence="2">Polysaccharide pyruvyl transferase</fullName>
    </submittedName>
</protein>
<dbReference type="Pfam" id="PF04230">
    <property type="entry name" value="PS_pyruv_trans"/>
    <property type="match status" value="1"/>
</dbReference>
<dbReference type="EMBL" id="FODB01000079">
    <property type="protein sequence ID" value="SEO37638.1"/>
    <property type="molecule type" value="Genomic_DNA"/>
</dbReference>
<dbReference type="InterPro" id="IPR007345">
    <property type="entry name" value="Polysacch_pyruvyl_Trfase"/>
</dbReference>
<name>A0A1H8P7J8_9GAMM</name>
<evidence type="ECO:0000313" key="3">
    <source>
        <dbReference type="Proteomes" id="UP000199493"/>
    </source>
</evidence>
<organism evidence="2 3">
    <name type="scientific">Vreelandella aquamarina</name>
    <dbReference type="NCBI Taxonomy" id="77097"/>
    <lineage>
        <taxon>Bacteria</taxon>
        <taxon>Pseudomonadati</taxon>
        <taxon>Pseudomonadota</taxon>
        <taxon>Gammaproteobacteria</taxon>
        <taxon>Oceanospirillales</taxon>
        <taxon>Halomonadaceae</taxon>
        <taxon>Vreelandella</taxon>
    </lineage>
</organism>
<feature type="domain" description="Polysaccharide pyruvyl transferase" evidence="1">
    <location>
        <begin position="9"/>
        <end position="123"/>
    </location>
</feature>